<sequence>MKYFINHTTERGKFLLVCHNNYEVIEQFIDLIAEKINKGYYRREITTDILKLFISIKPLQTIEAIEHIFESIGGETQKVVRILKINLQDAIDKLAKEDNKDIKDIKEYLEEKKGEDKSTLESDRQSTSEKKFTAKLNSSDDKSFGNRVKHKISFVNQL</sequence>
<dbReference type="OrthoDB" id="7166683at2"/>
<name>A0A0C1MWC6_9RICK</name>
<proteinExistence type="predicted"/>
<protein>
    <submittedName>
        <fullName evidence="2">Uncharacterized protein</fullName>
    </submittedName>
</protein>
<accession>A0A0C1MWC6</accession>
<feature type="region of interest" description="Disordered" evidence="1">
    <location>
        <begin position="112"/>
        <end position="144"/>
    </location>
</feature>
<evidence type="ECO:0000313" key="2">
    <source>
        <dbReference type="EMBL" id="KIE04186.1"/>
    </source>
</evidence>
<dbReference type="EMBL" id="JSWE01000223">
    <property type="protein sequence ID" value="KIE04186.1"/>
    <property type="molecule type" value="Genomic_DNA"/>
</dbReference>
<keyword evidence="3" id="KW-1185">Reference proteome</keyword>
<evidence type="ECO:0000313" key="3">
    <source>
        <dbReference type="Proteomes" id="UP000031258"/>
    </source>
</evidence>
<gene>
    <name evidence="2" type="ORF">NF27_JF00640</name>
</gene>
<comment type="caution">
    <text evidence="2">The sequence shown here is derived from an EMBL/GenBank/DDBJ whole genome shotgun (WGS) entry which is preliminary data.</text>
</comment>
<dbReference type="RefSeq" id="WP_039459394.1">
    <property type="nucleotide sequence ID" value="NZ_JSWE01000223.1"/>
</dbReference>
<reference evidence="2 3" key="1">
    <citation type="submission" date="2014-11" db="EMBL/GenBank/DDBJ databases">
        <title>A Rickettsiales Symbiont of Amoebae With Ancient Features.</title>
        <authorList>
            <person name="Schulz F."/>
            <person name="Martijn J."/>
            <person name="Wascher F."/>
            <person name="Kostanjsek R."/>
            <person name="Ettema T.J."/>
            <person name="Horn M."/>
        </authorList>
    </citation>
    <scope>NUCLEOTIDE SEQUENCE [LARGE SCALE GENOMIC DNA]</scope>
    <source>
        <strain evidence="2 3">UWC36</strain>
    </source>
</reference>
<evidence type="ECO:0000256" key="1">
    <source>
        <dbReference type="SAM" id="MobiDB-lite"/>
    </source>
</evidence>
<dbReference type="Proteomes" id="UP000031258">
    <property type="component" value="Unassembled WGS sequence"/>
</dbReference>
<organism evidence="2 3">
    <name type="scientific">Candidatus Jidaibacter acanthamoebae</name>
    <dbReference type="NCBI Taxonomy" id="86105"/>
    <lineage>
        <taxon>Bacteria</taxon>
        <taxon>Pseudomonadati</taxon>
        <taxon>Pseudomonadota</taxon>
        <taxon>Alphaproteobacteria</taxon>
        <taxon>Rickettsiales</taxon>
        <taxon>Candidatus Midichloriaceae</taxon>
        <taxon>Candidatus Jidaibacter</taxon>
    </lineage>
</organism>
<dbReference type="AlphaFoldDB" id="A0A0C1MWC6"/>